<proteinExistence type="predicted"/>
<evidence type="ECO:0000313" key="2">
    <source>
        <dbReference type="Proteomes" id="UP001595907"/>
    </source>
</evidence>
<evidence type="ECO:0000313" key="1">
    <source>
        <dbReference type="EMBL" id="MFC4262583.1"/>
    </source>
</evidence>
<comment type="caution">
    <text evidence="1">The sequence shown here is derived from an EMBL/GenBank/DDBJ whole genome shotgun (WGS) entry which is preliminary data.</text>
</comment>
<protein>
    <submittedName>
        <fullName evidence="1">Uncharacterized protein</fullName>
    </submittedName>
</protein>
<organism evidence="1 2">
    <name type="scientific">Ferruginibacter yonginensis</name>
    <dbReference type="NCBI Taxonomy" id="1310416"/>
    <lineage>
        <taxon>Bacteria</taxon>
        <taxon>Pseudomonadati</taxon>
        <taxon>Bacteroidota</taxon>
        <taxon>Chitinophagia</taxon>
        <taxon>Chitinophagales</taxon>
        <taxon>Chitinophagaceae</taxon>
        <taxon>Ferruginibacter</taxon>
    </lineage>
</organism>
<sequence>MKELIDKIKMNAQINDEQAAKALDTIKDFVKEKFPMMAGAVDKLFEADATAPQQDEDYL</sequence>
<name>A0ABV8QSE6_9BACT</name>
<accession>A0ABV8QSE6</accession>
<dbReference type="EMBL" id="JBHSCZ010000001">
    <property type="protein sequence ID" value="MFC4262583.1"/>
    <property type="molecule type" value="Genomic_DNA"/>
</dbReference>
<dbReference type="Proteomes" id="UP001595907">
    <property type="component" value="Unassembled WGS sequence"/>
</dbReference>
<reference evidence="2" key="1">
    <citation type="journal article" date="2019" name="Int. J. Syst. Evol. Microbiol.">
        <title>The Global Catalogue of Microorganisms (GCM) 10K type strain sequencing project: providing services to taxonomists for standard genome sequencing and annotation.</title>
        <authorList>
            <consortium name="The Broad Institute Genomics Platform"/>
            <consortium name="The Broad Institute Genome Sequencing Center for Infectious Disease"/>
            <person name="Wu L."/>
            <person name="Ma J."/>
        </authorList>
    </citation>
    <scope>NUCLEOTIDE SEQUENCE [LARGE SCALE GENOMIC DNA]</scope>
    <source>
        <strain evidence="2">CECT 8289</strain>
    </source>
</reference>
<dbReference type="RefSeq" id="WP_379708143.1">
    <property type="nucleotide sequence ID" value="NZ_JBHSCZ010000001.1"/>
</dbReference>
<keyword evidence="2" id="KW-1185">Reference proteome</keyword>
<gene>
    <name evidence="1" type="ORF">ACFOWM_06830</name>
</gene>